<evidence type="ECO:0000259" key="9">
    <source>
        <dbReference type="Pfam" id="PF20473"/>
    </source>
</evidence>
<dbReference type="RefSeq" id="WP_183950430.1">
    <property type="nucleotide sequence ID" value="NZ_JACIDH010000001.1"/>
</dbReference>
<dbReference type="PANTHER" id="PTHR33841">
    <property type="entry name" value="DNA METHYLTRANSFERASE YEEA-RELATED"/>
    <property type="match status" value="1"/>
</dbReference>
<evidence type="ECO:0000256" key="3">
    <source>
        <dbReference type="ARBA" id="ARBA00022679"/>
    </source>
</evidence>
<organism evidence="10 11">
    <name type="scientific">Sphingomonas pseudosanguinis</name>
    <dbReference type="NCBI Taxonomy" id="413712"/>
    <lineage>
        <taxon>Bacteria</taxon>
        <taxon>Pseudomonadati</taxon>
        <taxon>Pseudomonadota</taxon>
        <taxon>Alphaproteobacteria</taxon>
        <taxon>Sphingomonadales</taxon>
        <taxon>Sphingomonadaceae</taxon>
        <taxon>Sphingomonas</taxon>
    </lineage>
</organism>
<proteinExistence type="predicted"/>
<evidence type="ECO:0000313" key="11">
    <source>
        <dbReference type="Proteomes" id="UP000538670"/>
    </source>
</evidence>
<dbReference type="PRINTS" id="PR00507">
    <property type="entry name" value="N12N6MTFRASE"/>
</dbReference>
<evidence type="ECO:0000259" key="7">
    <source>
        <dbReference type="Pfam" id="PF20465"/>
    </source>
</evidence>
<dbReference type="PANTHER" id="PTHR33841:SF1">
    <property type="entry name" value="DNA METHYLTRANSFERASE A"/>
    <property type="match status" value="1"/>
</dbReference>
<dbReference type="GO" id="GO:0032259">
    <property type="term" value="P:methylation"/>
    <property type="evidence" value="ECO:0007669"/>
    <property type="project" value="UniProtKB-KW"/>
</dbReference>
<keyword evidence="2" id="KW-0489">Methyltransferase</keyword>
<feature type="region of interest" description="Disordered" evidence="5">
    <location>
        <begin position="1026"/>
        <end position="1047"/>
    </location>
</feature>
<feature type="domain" description="MmeI-like helicase spacer" evidence="7">
    <location>
        <begin position="238"/>
        <end position="309"/>
    </location>
</feature>
<dbReference type="Pfam" id="PF20465">
    <property type="entry name" value="MmeI_hel"/>
    <property type="match status" value="1"/>
</dbReference>
<dbReference type="InterPro" id="IPR046816">
    <property type="entry name" value="MmeI_Mtase"/>
</dbReference>
<dbReference type="EMBL" id="JACIDH010000001">
    <property type="protein sequence ID" value="MBB3878240.1"/>
    <property type="molecule type" value="Genomic_DNA"/>
</dbReference>
<dbReference type="AlphaFoldDB" id="A0A7W6A8Z2"/>
<feature type="domain" description="MmeI-like DNA-methyltransferase" evidence="9">
    <location>
        <begin position="402"/>
        <end position="647"/>
    </location>
</feature>
<dbReference type="InterPro" id="IPR029063">
    <property type="entry name" value="SAM-dependent_MTases_sf"/>
</dbReference>
<dbReference type="GO" id="GO:0009007">
    <property type="term" value="F:site-specific DNA-methyltransferase (adenine-specific) activity"/>
    <property type="evidence" value="ECO:0007669"/>
    <property type="project" value="UniProtKB-EC"/>
</dbReference>
<sequence>MATPTAIEAFIRRWQACEGGAERANYALFLTELCAIIGVAPPQPAHATSARNDYVFERAVVLPGEEDRRGRIDLYKRGCFVLEAKQSREGLGAKSLADLGPILSGLLPDEPGAAPRSRQWDLLMRRAREQAEQYARALPVEHGWPPFLIVVDVGRVIELFADFSGQGKHYKQFPDRARFRITLDDLRREEVRQRLAAIWEAPLALDPTRHAAAVTRDVAARLASISKLLEERGHDPEQVALFLMRCLFTMFAEHSGLLPPDGFVTLLADARERPDAFVPWIEDLWRSMDRGGEANVLRCAVRRFNGGLFHTADALPLNREEIGELLAAARRDWRDVEPAIFGTLLEQALDPDQRRRLGAHYTPRAYVERLVTATVIAPLRDDWAQVLSAMENERTDNPRAAVQRVRDFHRRLAATRILDPACGTGNFLYVTLELMKRLEGEVLEVLAELSGEEILHLDTETVHPRNFHGIEVNARAAAIAQLVLWLGYIRWQLRNGGQVSDPVLEDVQSIVTGDALLTPSGARTPWPEAEFIIGNPPFIGGKDLRGRLPAGMAEALWCAYPKMPRAADYVLYWWERTAQALAARGSPLIRFGFVTTNSITQTFGRRVIARALEASPPLSILLAIPDHPWTKATSDAAMVRIAMTVIARGRQDGRRLRIVHEGGLDSDTPDIRFTETIGRINADLSVGADVASAKPLLANQWLCSRGVSLHGAGFIVSRAEAEMLGLGRREGLERHIRPYCHGRDLTARTRGAMVIDLLGLSEAEVRQRFPEVYGHLLRTVRKARQQQFNKSPTADARAYLDSWWIMGKPRTELRSALDGLSRYIATVETAKHRIFQFLDSDTLPDNMLVCVASEDAHHLGVLSSSASLAWTYANCGLMGVAKFEQGHRYTKTQVFDPFPFPDASDSSGRTIADLANELDATRKRILAGTPDLTLTGLYNLRAKLVAGQPLTAEEEGQRRIGSVDLIARLHDQIDAAVIAAYGWPADIAAPEMVSRLVALNAERRGEERSGRVPWLRPDFQSRRAGATPLAQADRTLPLAEPADAKPSFPRDLGGRIASVFALLATDRPLTAAEIARHFAQGRQVERAVVAALQGAVRLGYVAHGPEGYRLRRVA</sequence>
<dbReference type="Pfam" id="PF20473">
    <property type="entry name" value="MmeI_Mtase"/>
    <property type="match status" value="1"/>
</dbReference>
<protein>
    <recommendedName>
        <fullName evidence="1">site-specific DNA-methyltransferase (adenine-specific)</fullName>
        <ecNumber evidence="1">2.1.1.72</ecNumber>
    </recommendedName>
</protein>
<dbReference type="Gene3D" id="3.40.50.150">
    <property type="entry name" value="Vaccinia Virus protein VP39"/>
    <property type="match status" value="1"/>
</dbReference>
<evidence type="ECO:0000259" key="8">
    <source>
        <dbReference type="Pfam" id="PF20466"/>
    </source>
</evidence>
<feature type="domain" description="MmeI-like target recognition" evidence="8">
    <location>
        <begin position="711"/>
        <end position="902"/>
    </location>
</feature>
<dbReference type="InterPro" id="IPR046819">
    <property type="entry name" value="MmeI_hel"/>
</dbReference>
<evidence type="ECO:0000256" key="2">
    <source>
        <dbReference type="ARBA" id="ARBA00022603"/>
    </source>
</evidence>
<accession>A0A7W6A8Z2</accession>
<evidence type="ECO:0000256" key="5">
    <source>
        <dbReference type="SAM" id="MobiDB-lite"/>
    </source>
</evidence>
<keyword evidence="3" id="KW-0808">Transferase</keyword>
<dbReference type="EC" id="2.1.1.72" evidence="1"/>
<gene>
    <name evidence="10" type="ORF">GGR48_000643</name>
</gene>
<dbReference type="InterPro" id="IPR050953">
    <property type="entry name" value="N4_N6_ade-DNA_methylase"/>
</dbReference>
<evidence type="ECO:0000313" key="10">
    <source>
        <dbReference type="EMBL" id="MBB3878240.1"/>
    </source>
</evidence>
<keyword evidence="11" id="KW-1185">Reference proteome</keyword>
<evidence type="ECO:0000256" key="1">
    <source>
        <dbReference type="ARBA" id="ARBA00011900"/>
    </source>
</evidence>
<comment type="caution">
    <text evidence="10">The sequence shown here is derived from an EMBL/GenBank/DDBJ whole genome shotgun (WGS) entry which is preliminary data.</text>
</comment>
<dbReference type="InterPro" id="IPR046817">
    <property type="entry name" value="MmeI_N"/>
</dbReference>
<evidence type="ECO:0000259" key="6">
    <source>
        <dbReference type="Pfam" id="PF20464"/>
    </source>
</evidence>
<evidence type="ECO:0000256" key="4">
    <source>
        <dbReference type="ARBA" id="ARBA00047942"/>
    </source>
</evidence>
<dbReference type="Pfam" id="PF20464">
    <property type="entry name" value="MmeI_N"/>
    <property type="match status" value="1"/>
</dbReference>
<dbReference type="Pfam" id="PF20466">
    <property type="entry name" value="MmeI_TRD"/>
    <property type="match status" value="1"/>
</dbReference>
<dbReference type="SUPFAM" id="SSF53335">
    <property type="entry name" value="S-adenosyl-L-methionine-dependent methyltransferases"/>
    <property type="match status" value="1"/>
</dbReference>
<feature type="domain" description="MmeI-like N-terminal" evidence="6">
    <location>
        <begin position="4"/>
        <end position="231"/>
    </location>
</feature>
<dbReference type="Proteomes" id="UP000538670">
    <property type="component" value="Unassembled WGS sequence"/>
</dbReference>
<reference evidence="10 11" key="1">
    <citation type="submission" date="2020-08" db="EMBL/GenBank/DDBJ databases">
        <title>Genomic Encyclopedia of Type Strains, Phase IV (KMG-IV): sequencing the most valuable type-strain genomes for metagenomic binning, comparative biology and taxonomic classification.</title>
        <authorList>
            <person name="Goeker M."/>
        </authorList>
    </citation>
    <scope>NUCLEOTIDE SEQUENCE [LARGE SCALE GENOMIC DNA]</scope>
    <source>
        <strain evidence="10 11">DSM 19512</strain>
    </source>
</reference>
<name>A0A7W6A8Z2_9SPHN</name>
<comment type="catalytic activity">
    <reaction evidence="4">
        <text>a 2'-deoxyadenosine in DNA + S-adenosyl-L-methionine = an N(6)-methyl-2'-deoxyadenosine in DNA + S-adenosyl-L-homocysteine + H(+)</text>
        <dbReference type="Rhea" id="RHEA:15197"/>
        <dbReference type="Rhea" id="RHEA-COMP:12418"/>
        <dbReference type="Rhea" id="RHEA-COMP:12419"/>
        <dbReference type="ChEBI" id="CHEBI:15378"/>
        <dbReference type="ChEBI" id="CHEBI:57856"/>
        <dbReference type="ChEBI" id="CHEBI:59789"/>
        <dbReference type="ChEBI" id="CHEBI:90615"/>
        <dbReference type="ChEBI" id="CHEBI:90616"/>
        <dbReference type="EC" id="2.1.1.72"/>
    </reaction>
</comment>
<dbReference type="InterPro" id="IPR046820">
    <property type="entry name" value="MmeI_TRD"/>
</dbReference>